<protein>
    <submittedName>
        <fullName evidence="1">Uncharacterized protein</fullName>
    </submittedName>
</protein>
<comment type="caution">
    <text evidence="1">The sequence shown here is derived from an EMBL/GenBank/DDBJ whole genome shotgun (WGS) entry which is preliminary data.</text>
</comment>
<sequence>MVVELADGVLGGKPQVLFRIQRVAEAAVRKRLNRGILVVHGLQHAGALEVVNRLAEARAVFAGKDQLGLALFRHAVFGAAVYVAIGVTGDCDGLFPVLDDGLDRVDQNRRAEHRSVQNGADGAVGALPHLGEVIFLHALGVRGDGCALDAHAVLLDGVRTVSGHLVARFFTLRQAEVIVFDLEVDERQDQFFLDLLPEDTGHFVAVHLDERGLHWD</sequence>
<dbReference type="AlphaFoldDB" id="A0A645CGY4"/>
<gene>
    <name evidence="1" type="ORF">SDC9_123144</name>
</gene>
<reference evidence="1" key="1">
    <citation type="submission" date="2019-08" db="EMBL/GenBank/DDBJ databases">
        <authorList>
            <person name="Kucharzyk K."/>
            <person name="Murdoch R.W."/>
            <person name="Higgins S."/>
            <person name="Loffler F."/>
        </authorList>
    </citation>
    <scope>NUCLEOTIDE SEQUENCE</scope>
</reference>
<proteinExistence type="predicted"/>
<evidence type="ECO:0000313" key="1">
    <source>
        <dbReference type="EMBL" id="MPM76148.1"/>
    </source>
</evidence>
<dbReference type="EMBL" id="VSSQ01027098">
    <property type="protein sequence ID" value="MPM76148.1"/>
    <property type="molecule type" value="Genomic_DNA"/>
</dbReference>
<accession>A0A645CGY4</accession>
<organism evidence="1">
    <name type="scientific">bioreactor metagenome</name>
    <dbReference type="NCBI Taxonomy" id="1076179"/>
    <lineage>
        <taxon>unclassified sequences</taxon>
        <taxon>metagenomes</taxon>
        <taxon>ecological metagenomes</taxon>
    </lineage>
</organism>
<name>A0A645CGY4_9ZZZZ</name>